<keyword evidence="2" id="KW-1185">Reference proteome</keyword>
<reference evidence="1 2" key="1">
    <citation type="submission" date="2019-02" db="EMBL/GenBank/DDBJ databases">
        <title>Deep-cultivation of Planctomycetes and their phenomic and genomic characterization uncovers novel biology.</title>
        <authorList>
            <person name="Wiegand S."/>
            <person name="Jogler M."/>
            <person name="Boedeker C."/>
            <person name="Pinto D."/>
            <person name="Vollmers J."/>
            <person name="Rivas-Marin E."/>
            <person name="Kohn T."/>
            <person name="Peeters S.H."/>
            <person name="Heuer A."/>
            <person name="Rast P."/>
            <person name="Oberbeckmann S."/>
            <person name="Bunk B."/>
            <person name="Jeske O."/>
            <person name="Meyerdierks A."/>
            <person name="Storesund J.E."/>
            <person name="Kallscheuer N."/>
            <person name="Luecker S."/>
            <person name="Lage O.M."/>
            <person name="Pohl T."/>
            <person name="Merkel B.J."/>
            <person name="Hornburger P."/>
            <person name="Mueller R.-W."/>
            <person name="Bruemmer F."/>
            <person name="Labrenz M."/>
            <person name="Spormann A.M."/>
            <person name="Op Den Camp H."/>
            <person name="Overmann J."/>
            <person name="Amann R."/>
            <person name="Jetten M.S.M."/>
            <person name="Mascher T."/>
            <person name="Medema M.H."/>
            <person name="Devos D.P."/>
            <person name="Kaster A.-K."/>
            <person name="Ovreas L."/>
            <person name="Rohde M."/>
            <person name="Galperin M.Y."/>
            <person name="Jogler C."/>
        </authorList>
    </citation>
    <scope>NUCLEOTIDE SEQUENCE [LARGE SCALE GENOMIC DNA]</scope>
    <source>
        <strain evidence="1 2">CA13</strain>
    </source>
</reference>
<comment type="caution">
    <text evidence="1">The sequence shown here is derived from an EMBL/GenBank/DDBJ whole genome shotgun (WGS) entry which is preliminary data.</text>
</comment>
<dbReference type="RefSeq" id="WP_146394811.1">
    <property type="nucleotide sequence ID" value="NZ_SJPJ01000001.1"/>
</dbReference>
<dbReference type="Proteomes" id="UP000315010">
    <property type="component" value="Unassembled WGS sequence"/>
</dbReference>
<protein>
    <submittedName>
        <fullName evidence="1">Uncharacterized protein</fullName>
    </submittedName>
</protein>
<dbReference type="AlphaFoldDB" id="A0A5C5YX58"/>
<evidence type="ECO:0000313" key="1">
    <source>
        <dbReference type="EMBL" id="TWT79638.1"/>
    </source>
</evidence>
<evidence type="ECO:0000313" key="2">
    <source>
        <dbReference type="Proteomes" id="UP000315010"/>
    </source>
</evidence>
<dbReference type="EMBL" id="SJPJ01000001">
    <property type="protein sequence ID" value="TWT79638.1"/>
    <property type="molecule type" value="Genomic_DNA"/>
</dbReference>
<name>A0A5C5YX58_9BACT</name>
<sequence>MHTEDGVARLQMENHIAVPGDGRRSANDSRLPISQIMDLSDIDFASDTFFYFDPDSDWTQLSTTDSTLVIVVPKNLTRSIVMMEHVLANCFNDLVAKYYSGHGNWEGFRDLLCWPQLGFSRVVVVHLCPEFDWDSDPSMDSYLWAFYCYLRSDPEPEDRQWAVGFCTTTRLDIESKGYR</sequence>
<gene>
    <name evidence="1" type="ORF">CA13_10420</name>
</gene>
<organism evidence="1 2">
    <name type="scientific">Novipirellula herctigrandis</name>
    <dbReference type="NCBI Taxonomy" id="2527986"/>
    <lineage>
        <taxon>Bacteria</taxon>
        <taxon>Pseudomonadati</taxon>
        <taxon>Planctomycetota</taxon>
        <taxon>Planctomycetia</taxon>
        <taxon>Pirellulales</taxon>
        <taxon>Pirellulaceae</taxon>
        <taxon>Novipirellula</taxon>
    </lineage>
</organism>
<accession>A0A5C5YX58</accession>
<proteinExistence type="predicted"/>